<evidence type="ECO:0000256" key="1">
    <source>
        <dbReference type="SAM" id="SignalP"/>
    </source>
</evidence>
<dbReference type="Pfam" id="PF07040">
    <property type="entry name" value="DUF1326"/>
    <property type="match status" value="1"/>
</dbReference>
<protein>
    <submittedName>
        <fullName evidence="2">DUF1326 domain-containing protein</fullName>
    </submittedName>
</protein>
<dbReference type="AlphaFoldDB" id="A0A7C2NY60"/>
<reference evidence="2" key="1">
    <citation type="journal article" date="2020" name="mSystems">
        <title>Genome- and Community-Level Interaction Insights into Carbon Utilization and Element Cycling Functions of Hydrothermarchaeota in Hydrothermal Sediment.</title>
        <authorList>
            <person name="Zhou Z."/>
            <person name="Liu Y."/>
            <person name="Xu W."/>
            <person name="Pan J."/>
            <person name="Luo Z.H."/>
            <person name="Li M."/>
        </authorList>
    </citation>
    <scope>NUCLEOTIDE SEQUENCE [LARGE SCALE GENOMIC DNA]</scope>
    <source>
        <strain evidence="2">SpSt-339</strain>
    </source>
</reference>
<keyword evidence="1" id="KW-0732">Signal</keyword>
<gene>
    <name evidence="2" type="ORF">ENQ76_13185</name>
</gene>
<accession>A0A7C2NY60</accession>
<dbReference type="InterPro" id="IPR009758">
    <property type="entry name" value="DUF1326"/>
</dbReference>
<evidence type="ECO:0000313" key="2">
    <source>
        <dbReference type="EMBL" id="HEN16410.1"/>
    </source>
</evidence>
<organism evidence="2">
    <name type="scientific">Schlesneria paludicola</name>
    <dbReference type="NCBI Taxonomy" id="360056"/>
    <lineage>
        <taxon>Bacteria</taxon>
        <taxon>Pseudomonadati</taxon>
        <taxon>Planctomycetota</taxon>
        <taxon>Planctomycetia</taxon>
        <taxon>Planctomycetales</taxon>
        <taxon>Planctomycetaceae</taxon>
        <taxon>Schlesneria</taxon>
    </lineage>
</organism>
<dbReference type="EMBL" id="DSOK01000364">
    <property type="protein sequence ID" value="HEN16410.1"/>
    <property type="molecule type" value="Genomic_DNA"/>
</dbReference>
<proteinExistence type="predicted"/>
<feature type="signal peptide" evidence="1">
    <location>
        <begin position="1"/>
        <end position="21"/>
    </location>
</feature>
<comment type="caution">
    <text evidence="2">The sequence shown here is derived from an EMBL/GenBank/DDBJ whole genome shotgun (WGS) entry which is preliminary data.</text>
</comment>
<sequence length="222" mass="23889">MRSLVWSAVSVCLLGSATVSAGQISGEYLEARTCDVYTGPCFANAEMDLAGKEALMAWKVEEGGWNNVSLAGLSVAVVANSEKTMGDTGVFRMKAGRIKAVILVDERANPAQQAALVEFVKATAKEYTQNIVKVQPVAMTLENDHLAGKGVFAAGDVAKIETRGLQKGDCVCTNEMVFYQPLTKVADFSPAYSKTLSYTGDGLDNTWTTHNQRSAFLATFRR</sequence>
<name>A0A7C2NY60_9PLAN</name>
<feature type="chain" id="PRO_5028474108" evidence="1">
    <location>
        <begin position="22"/>
        <end position="222"/>
    </location>
</feature>